<dbReference type="Pfam" id="PF21088">
    <property type="entry name" value="MS_channel_1st"/>
    <property type="match status" value="1"/>
</dbReference>
<keyword evidence="5 7" id="KW-1133">Transmembrane helix</keyword>
<keyword evidence="7" id="KW-0406">Ion transport</keyword>
<sequence>MSIQNIANVAAAAAAEAAEAKAKREAFEAQTGTFVQDSLAWLQVHWFNIAVATGIAVAIVFAMHFVRAWGLKLCRRGDGVANWYSIIGRAVGKTGNFFILMTAIRLVVGYAQPPALVVTTANFLFTIAAVFQGAIWVREVIFGLIEHRTMGEAAHGSGMASAIGIVRLLVSFALFAIALVMVLGNLGVNVTGLVAGLGVGGIAIGLAAQGIFGDLIAALSIIFDRPFRVGQNIKYDQTTGTVEAIGLKSTRIRSFDGELRVISNRQLLDKEIQNISDRTKIRITMVLGVAYETDPDTLDRIPDILKEIGEAEGAHVVRNGFAAFGASTLDYEFQFEYPFDWDIAHPGRNRIATALLRRFAKEGIAFAYPTQTSYTAAPDGTLIPPYPDVQPVMRVDKDDGER</sequence>
<keyword evidence="7" id="KW-0813">Transport</keyword>
<comment type="subcellular location">
    <subcellularLocation>
        <location evidence="7">Cell inner membrane</location>
        <topology evidence="7">Multi-pass membrane protein</topology>
    </subcellularLocation>
    <subcellularLocation>
        <location evidence="1">Cell membrane</location>
        <topology evidence="1">Multi-pass membrane protein</topology>
    </subcellularLocation>
</comment>
<gene>
    <name evidence="11" type="ORF">RZN05_01320</name>
</gene>
<keyword evidence="8" id="KW-0175">Coiled coil</keyword>
<dbReference type="InterPro" id="IPR006685">
    <property type="entry name" value="MscS_channel_2nd"/>
</dbReference>
<dbReference type="RefSeq" id="WP_317224824.1">
    <property type="nucleotide sequence ID" value="NZ_JAWJEJ010000001.1"/>
</dbReference>
<dbReference type="Gene3D" id="1.10.287.1260">
    <property type="match status" value="1"/>
</dbReference>
<dbReference type="EMBL" id="JAWJEJ010000001">
    <property type="protein sequence ID" value="MDV3455607.1"/>
    <property type="molecule type" value="Genomic_DNA"/>
</dbReference>
<keyword evidence="7" id="KW-0407">Ion channel</keyword>
<feature type="domain" description="Mechanosensitive ion channel MscS" evidence="9">
    <location>
        <begin position="211"/>
        <end position="276"/>
    </location>
</feature>
<comment type="function">
    <text evidence="7">Mechanosensitive channel that participates in the regulation of osmotic pressure changes within the cell, opening in response to stretch forces in the membrane lipid bilayer, without the need for other proteins. Contributes to normal resistance to hypoosmotic shock. Forms an ion channel of 1.0 nanosiemens conductance with a slight preference for anions.</text>
</comment>
<dbReference type="Gene3D" id="2.30.30.60">
    <property type="match status" value="1"/>
</dbReference>
<keyword evidence="4 7" id="KW-0812">Transmembrane</keyword>
<keyword evidence="12" id="KW-1185">Reference proteome</keyword>
<feature type="transmembrane region" description="Helical" evidence="7">
    <location>
        <begin position="123"/>
        <end position="145"/>
    </location>
</feature>
<dbReference type="InterPro" id="IPR011066">
    <property type="entry name" value="MscS_channel_C_sf"/>
</dbReference>
<comment type="caution">
    <text evidence="11">The sequence shown here is derived from an EMBL/GenBank/DDBJ whole genome shotgun (WGS) entry which is preliminary data.</text>
</comment>
<feature type="coiled-coil region" evidence="8">
    <location>
        <begin position="3"/>
        <end position="30"/>
    </location>
</feature>
<feature type="transmembrane region" description="Helical" evidence="7">
    <location>
        <begin position="94"/>
        <end position="111"/>
    </location>
</feature>
<organism evidence="11 12">
    <name type="scientific">Sphingomonas agrestis</name>
    <dbReference type="NCBI Taxonomy" id="3080540"/>
    <lineage>
        <taxon>Bacteria</taxon>
        <taxon>Pseudomonadati</taxon>
        <taxon>Pseudomonadota</taxon>
        <taxon>Alphaproteobacteria</taxon>
        <taxon>Sphingomonadales</taxon>
        <taxon>Sphingomonadaceae</taxon>
        <taxon>Sphingomonas</taxon>
    </lineage>
</organism>
<evidence type="ECO:0000256" key="4">
    <source>
        <dbReference type="ARBA" id="ARBA00022692"/>
    </source>
</evidence>
<evidence type="ECO:0000259" key="9">
    <source>
        <dbReference type="Pfam" id="PF00924"/>
    </source>
</evidence>
<protein>
    <recommendedName>
        <fullName evidence="7">Small-conductance mechanosensitive channel</fullName>
    </recommendedName>
</protein>
<evidence type="ECO:0000256" key="8">
    <source>
        <dbReference type="SAM" id="Coils"/>
    </source>
</evidence>
<evidence type="ECO:0000256" key="6">
    <source>
        <dbReference type="ARBA" id="ARBA00023136"/>
    </source>
</evidence>
<evidence type="ECO:0000313" key="11">
    <source>
        <dbReference type="EMBL" id="MDV3455607.1"/>
    </source>
</evidence>
<reference evidence="11 12" key="1">
    <citation type="submission" date="2023-10" db="EMBL/GenBank/DDBJ databases">
        <title>Sphingomonas sp. HF-S4 16S ribosomal RNA gene Genome sequencing and assembly.</title>
        <authorList>
            <person name="Lee H."/>
        </authorList>
    </citation>
    <scope>NUCLEOTIDE SEQUENCE [LARGE SCALE GENOMIC DNA]</scope>
    <source>
        <strain evidence="11 12">HF-S4</strain>
    </source>
</reference>
<evidence type="ECO:0000256" key="1">
    <source>
        <dbReference type="ARBA" id="ARBA00004651"/>
    </source>
</evidence>
<evidence type="ECO:0000256" key="7">
    <source>
        <dbReference type="RuleBase" id="RU369025"/>
    </source>
</evidence>
<evidence type="ECO:0000256" key="3">
    <source>
        <dbReference type="ARBA" id="ARBA00022475"/>
    </source>
</evidence>
<dbReference type="InterPro" id="IPR049142">
    <property type="entry name" value="MS_channel_1st"/>
</dbReference>
<feature type="domain" description="Mechanosensitive ion channel transmembrane helices 2/3" evidence="10">
    <location>
        <begin position="169"/>
        <end position="209"/>
    </location>
</feature>
<feature type="transmembrane region" description="Helical" evidence="7">
    <location>
        <begin position="46"/>
        <end position="66"/>
    </location>
</feature>
<name>A0ABU3Y3F1_9SPHN</name>
<comment type="subunit">
    <text evidence="7">Homoheptamer.</text>
</comment>
<feature type="transmembrane region" description="Helical" evidence="7">
    <location>
        <begin position="194"/>
        <end position="223"/>
    </location>
</feature>
<evidence type="ECO:0000256" key="5">
    <source>
        <dbReference type="ARBA" id="ARBA00022989"/>
    </source>
</evidence>
<dbReference type="Proteomes" id="UP001273531">
    <property type="component" value="Unassembled WGS sequence"/>
</dbReference>
<evidence type="ECO:0000313" key="12">
    <source>
        <dbReference type="Proteomes" id="UP001273531"/>
    </source>
</evidence>
<dbReference type="InterPro" id="IPR045275">
    <property type="entry name" value="MscS_archaea/bacteria_type"/>
</dbReference>
<keyword evidence="6 7" id="KW-0472">Membrane</keyword>
<dbReference type="Gene3D" id="3.30.70.100">
    <property type="match status" value="1"/>
</dbReference>
<dbReference type="SUPFAM" id="SSF82689">
    <property type="entry name" value="Mechanosensitive channel protein MscS (YggB), C-terminal domain"/>
    <property type="match status" value="1"/>
</dbReference>
<dbReference type="SUPFAM" id="SSF82861">
    <property type="entry name" value="Mechanosensitive channel protein MscS (YggB), transmembrane region"/>
    <property type="match status" value="1"/>
</dbReference>
<keyword evidence="3" id="KW-1003">Cell membrane</keyword>
<dbReference type="InterPro" id="IPR010920">
    <property type="entry name" value="LSM_dom_sf"/>
</dbReference>
<comment type="caution">
    <text evidence="7">Lacks conserved residue(s) required for the propagation of feature annotation.</text>
</comment>
<accession>A0ABU3Y3F1</accession>
<dbReference type="InterPro" id="IPR011014">
    <property type="entry name" value="MscS_channel_TM-2"/>
</dbReference>
<feature type="transmembrane region" description="Helical" evidence="7">
    <location>
        <begin position="165"/>
        <end position="188"/>
    </location>
</feature>
<proteinExistence type="inferred from homology"/>
<dbReference type="SUPFAM" id="SSF50182">
    <property type="entry name" value="Sm-like ribonucleoproteins"/>
    <property type="match status" value="1"/>
</dbReference>
<keyword evidence="7" id="KW-0997">Cell inner membrane</keyword>
<evidence type="ECO:0000256" key="2">
    <source>
        <dbReference type="ARBA" id="ARBA00008017"/>
    </source>
</evidence>
<dbReference type="PANTHER" id="PTHR30221:SF1">
    <property type="entry name" value="SMALL-CONDUCTANCE MECHANOSENSITIVE CHANNEL"/>
    <property type="match status" value="1"/>
</dbReference>
<dbReference type="PANTHER" id="PTHR30221">
    <property type="entry name" value="SMALL-CONDUCTANCE MECHANOSENSITIVE CHANNEL"/>
    <property type="match status" value="1"/>
</dbReference>
<dbReference type="Pfam" id="PF00924">
    <property type="entry name" value="MS_channel_2nd"/>
    <property type="match status" value="1"/>
</dbReference>
<dbReference type="InterPro" id="IPR023408">
    <property type="entry name" value="MscS_beta-dom_sf"/>
</dbReference>
<evidence type="ECO:0000259" key="10">
    <source>
        <dbReference type="Pfam" id="PF21088"/>
    </source>
</evidence>
<comment type="similarity">
    <text evidence="2 7">Belongs to the MscS (TC 1.A.23) family.</text>
</comment>